<sequence length="218" mass="25043">MYYNHYYAYVPHVQPYVNPYQVPYAPTQPSYDRGYPMYAERQQTVWGQATWTEGGPVTKCNMAWSDNQYMTTAVGENSPYECGQALKVRNLNTGREMIVTVVDEVAGYPNNRLNLHRRAFEALGSNPNVGVMDIEITPSPDVDETQWGKYLVEVVQRAYPNYNVTDYQSVETTQVNAERTRETYEFTLQSPQETMTVRGSVTYNPNTNRVLSMNIQEV</sequence>
<dbReference type="Pfam" id="PF13028">
    <property type="entry name" value="DUF3889"/>
    <property type="match status" value="1"/>
</dbReference>
<dbReference type="RefSeq" id="WP_125558640.1">
    <property type="nucleotide sequence ID" value="NZ_RBVX01000024.1"/>
</dbReference>
<gene>
    <name evidence="1" type="ORF">D7Z54_20895</name>
</gene>
<dbReference type="Gene3D" id="3.10.450.390">
    <property type="entry name" value="Protein of unknown function DUF3889"/>
    <property type="match status" value="1"/>
</dbReference>
<dbReference type="EMBL" id="RBVX01000024">
    <property type="protein sequence ID" value="RSL31494.1"/>
    <property type="molecule type" value="Genomic_DNA"/>
</dbReference>
<dbReference type="AlphaFoldDB" id="A0A428MZA5"/>
<name>A0A428MZA5_9BACI</name>
<dbReference type="CDD" id="cd22191">
    <property type="entry name" value="DPBB_RlpA_EXP_N-like"/>
    <property type="match status" value="1"/>
</dbReference>
<dbReference type="InterPro" id="IPR036908">
    <property type="entry name" value="RlpA-like_sf"/>
</dbReference>
<keyword evidence="2" id="KW-1185">Reference proteome</keyword>
<reference evidence="1 2" key="1">
    <citation type="submission" date="2018-10" db="EMBL/GenBank/DDBJ databases">
        <title>Draft genome sequence of Bacillus salarius IM0101, isolated from a hypersaline soil in Inner Mongolia, China.</title>
        <authorList>
            <person name="Yamprayoonswat W."/>
            <person name="Boonvisut S."/>
            <person name="Jumpathong W."/>
            <person name="Sittihan S."/>
            <person name="Ruangsuj P."/>
            <person name="Wanthongcharoen S."/>
            <person name="Thongpramul N."/>
            <person name="Pimmason S."/>
            <person name="Yu B."/>
            <person name="Yasawong M."/>
        </authorList>
    </citation>
    <scope>NUCLEOTIDE SEQUENCE [LARGE SCALE GENOMIC DNA]</scope>
    <source>
        <strain evidence="1 2">IM0101</strain>
    </source>
</reference>
<dbReference type="OrthoDB" id="2716326at2"/>
<dbReference type="SUPFAM" id="SSF50685">
    <property type="entry name" value="Barwin-like endoglucanases"/>
    <property type="match status" value="1"/>
</dbReference>
<proteinExistence type="predicted"/>
<protein>
    <submittedName>
        <fullName evidence="1">DUF3889 domain-containing protein</fullName>
    </submittedName>
</protein>
<organism evidence="1 2">
    <name type="scientific">Salibacterium salarium</name>
    <dbReference type="NCBI Taxonomy" id="284579"/>
    <lineage>
        <taxon>Bacteria</taxon>
        <taxon>Bacillati</taxon>
        <taxon>Bacillota</taxon>
        <taxon>Bacilli</taxon>
        <taxon>Bacillales</taxon>
        <taxon>Bacillaceae</taxon>
    </lineage>
</organism>
<dbReference type="Proteomes" id="UP000275076">
    <property type="component" value="Unassembled WGS sequence"/>
</dbReference>
<comment type="caution">
    <text evidence="1">The sequence shown here is derived from an EMBL/GenBank/DDBJ whole genome shotgun (WGS) entry which is preliminary data.</text>
</comment>
<accession>A0A428MZA5</accession>
<evidence type="ECO:0000313" key="2">
    <source>
        <dbReference type="Proteomes" id="UP000275076"/>
    </source>
</evidence>
<dbReference type="Gene3D" id="2.40.40.10">
    <property type="entry name" value="RlpA-like domain"/>
    <property type="match status" value="1"/>
</dbReference>
<evidence type="ECO:0000313" key="1">
    <source>
        <dbReference type="EMBL" id="RSL31494.1"/>
    </source>
</evidence>
<dbReference type="InterPro" id="IPR024987">
    <property type="entry name" value="DUF3889"/>
</dbReference>